<evidence type="ECO:0000313" key="3">
    <source>
        <dbReference type="EMBL" id="EDM81702.1"/>
    </source>
</evidence>
<dbReference type="RefSeq" id="WP_006969313.1">
    <property type="nucleotide sequence ID" value="NZ_ABCS01000002.1"/>
</dbReference>
<dbReference type="eggNOG" id="COG2931">
    <property type="taxonomic scope" value="Bacteria"/>
</dbReference>
<name>A6FXW4_9BACT</name>
<proteinExistence type="predicted"/>
<dbReference type="Proteomes" id="UP000005801">
    <property type="component" value="Unassembled WGS sequence"/>
</dbReference>
<keyword evidence="1" id="KW-0732">Signal</keyword>
<protein>
    <submittedName>
        <fullName evidence="3">Uncharacterized protein</fullName>
    </submittedName>
</protein>
<dbReference type="InterPro" id="IPR028994">
    <property type="entry name" value="Integrin_alpha_N"/>
</dbReference>
<gene>
    <name evidence="3" type="ORF">PPSIR1_22334</name>
</gene>
<sequence>MRAPLYLCLLPLTLAACFNDPGAEPSPGDDEVSPTETESDADSSSGDSEDSSSDEATTTSSEGESDASADTETTAEGCRDPLCLSVGVSVGAGFEPVDLALADIDGDGREDLITANAGGDNVAVLHALGEGDFDAPTFYGLGGALGPASLAALDVDPEAANDGGVDLMVGCADSLVILLNTGSAVAFEDPEVVELGAPVLDMAKGNFTLDSTAESVIGASDELGILITHGTGTGISSDLDAYPTPAPSKAVAAGMISQDPYSDFISISDQGTTASLIYFLPDPPYLEEAELGLGGPASDLILASLDANPVLDLVVSSAADEQLILFADLIDGVLPNGVFIDVDGQPDHLAVGDMNDDGTLDIIYADEVADEVGVLLGGPDLSFGTPLVFPVGQRPSAVLVADLDEDGLPDIVTANADDDNLTILFSQAD</sequence>
<dbReference type="SUPFAM" id="SSF69318">
    <property type="entry name" value="Integrin alpha N-terminal domain"/>
    <property type="match status" value="1"/>
</dbReference>
<dbReference type="OrthoDB" id="5507106at2"/>
<evidence type="ECO:0000256" key="1">
    <source>
        <dbReference type="ARBA" id="ARBA00022729"/>
    </source>
</evidence>
<accession>A6FXW4</accession>
<comment type="caution">
    <text evidence="3">The sequence shown here is derived from an EMBL/GenBank/DDBJ whole genome shotgun (WGS) entry which is preliminary data.</text>
</comment>
<reference evidence="3 4" key="1">
    <citation type="submission" date="2007-06" db="EMBL/GenBank/DDBJ databases">
        <authorList>
            <person name="Shimkets L."/>
            <person name="Ferriera S."/>
            <person name="Johnson J."/>
            <person name="Kravitz S."/>
            <person name="Beeson K."/>
            <person name="Sutton G."/>
            <person name="Rogers Y.-H."/>
            <person name="Friedman R."/>
            <person name="Frazier M."/>
            <person name="Venter J.C."/>
        </authorList>
    </citation>
    <scope>NUCLEOTIDE SEQUENCE [LARGE SCALE GENOMIC DNA]</scope>
    <source>
        <strain evidence="3 4">SIR-1</strain>
    </source>
</reference>
<dbReference type="AlphaFoldDB" id="A6FXW4"/>
<organism evidence="3 4">
    <name type="scientific">Plesiocystis pacifica SIR-1</name>
    <dbReference type="NCBI Taxonomy" id="391625"/>
    <lineage>
        <taxon>Bacteria</taxon>
        <taxon>Pseudomonadati</taxon>
        <taxon>Myxococcota</taxon>
        <taxon>Polyangia</taxon>
        <taxon>Nannocystales</taxon>
        <taxon>Nannocystaceae</taxon>
        <taxon>Plesiocystis</taxon>
    </lineage>
</organism>
<feature type="region of interest" description="Disordered" evidence="2">
    <location>
        <begin position="19"/>
        <end position="75"/>
    </location>
</feature>
<dbReference type="InterPro" id="IPR013517">
    <property type="entry name" value="FG-GAP"/>
</dbReference>
<dbReference type="PANTHER" id="PTHR46580">
    <property type="entry name" value="SENSOR KINASE-RELATED"/>
    <property type="match status" value="1"/>
</dbReference>
<dbReference type="PANTHER" id="PTHR46580:SF4">
    <property type="entry name" value="ATP_GTP-BINDING PROTEIN"/>
    <property type="match status" value="1"/>
</dbReference>
<evidence type="ECO:0000313" key="4">
    <source>
        <dbReference type="Proteomes" id="UP000005801"/>
    </source>
</evidence>
<feature type="compositionally biased region" description="Acidic residues" evidence="2">
    <location>
        <begin position="27"/>
        <end position="53"/>
    </location>
</feature>
<dbReference type="EMBL" id="ABCS01000002">
    <property type="protein sequence ID" value="EDM81702.1"/>
    <property type="molecule type" value="Genomic_DNA"/>
</dbReference>
<dbReference type="Pfam" id="PF13517">
    <property type="entry name" value="FG-GAP_3"/>
    <property type="match status" value="1"/>
</dbReference>
<keyword evidence="4" id="KW-1185">Reference proteome</keyword>
<dbReference type="Gene3D" id="2.30.30.100">
    <property type="match status" value="1"/>
</dbReference>
<dbReference type="PROSITE" id="PS51257">
    <property type="entry name" value="PROKAR_LIPOPROTEIN"/>
    <property type="match status" value="1"/>
</dbReference>
<evidence type="ECO:0000256" key="2">
    <source>
        <dbReference type="SAM" id="MobiDB-lite"/>
    </source>
</evidence>
<dbReference type="STRING" id="391625.PPSIR1_22334"/>